<dbReference type="EMBL" id="ML121548">
    <property type="protein sequence ID" value="RPB22999.1"/>
    <property type="molecule type" value="Genomic_DNA"/>
</dbReference>
<evidence type="ECO:0000313" key="2">
    <source>
        <dbReference type="Proteomes" id="UP000267821"/>
    </source>
</evidence>
<name>A0A3N4LNA5_9PEZI</name>
<dbReference type="AlphaFoldDB" id="A0A3N4LNA5"/>
<organism evidence="1 2">
    <name type="scientific">Terfezia boudieri ATCC MYA-4762</name>
    <dbReference type="NCBI Taxonomy" id="1051890"/>
    <lineage>
        <taxon>Eukaryota</taxon>
        <taxon>Fungi</taxon>
        <taxon>Dikarya</taxon>
        <taxon>Ascomycota</taxon>
        <taxon>Pezizomycotina</taxon>
        <taxon>Pezizomycetes</taxon>
        <taxon>Pezizales</taxon>
        <taxon>Pezizaceae</taxon>
        <taxon>Terfezia</taxon>
    </lineage>
</organism>
<evidence type="ECO:0000313" key="1">
    <source>
        <dbReference type="EMBL" id="RPB22999.1"/>
    </source>
</evidence>
<keyword evidence="2" id="KW-1185">Reference proteome</keyword>
<gene>
    <name evidence="1" type="ORF">L211DRAFT_838935</name>
</gene>
<reference evidence="1 2" key="1">
    <citation type="journal article" date="2018" name="Nat. Ecol. Evol.">
        <title>Pezizomycetes genomes reveal the molecular basis of ectomycorrhizal truffle lifestyle.</title>
        <authorList>
            <person name="Murat C."/>
            <person name="Payen T."/>
            <person name="Noel B."/>
            <person name="Kuo A."/>
            <person name="Morin E."/>
            <person name="Chen J."/>
            <person name="Kohler A."/>
            <person name="Krizsan K."/>
            <person name="Balestrini R."/>
            <person name="Da Silva C."/>
            <person name="Montanini B."/>
            <person name="Hainaut M."/>
            <person name="Levati E."/>
            <person name="Barry K.W."/>
            <person name="Belfiori B."/>
            <person name="Cichocki N."/>
            <person name="Clum A."/>
            <person name="Dockter R.B."/>
            <person name="Fauchery L."/>
            <person name="Guy J."/>
            <person name="Iotti M."/>
            <person name="Le Tacon F."/>
            <person name="Lindquist E.A."/>
            <person name="Lipzen A."/>
            <person name="Malagnac F."/>
            <person name="Mello A."/>
            <person name="Molinier V."/>
            <person name="Miyauchi S."/>
            <person name="Poulain J."/>
            <person name="Riccioni C."/>
            <person name="Rubini A."/>
            <person name="Sitrit Y."/>
            <person name="Splivallo R."/>
            <person name="Traeger S."/>
            <person name="Wang M."/>
            <person name="Zifcakova L."/>
            <person name="Wipf D."/>
            <person name="Zambonelli A."/>
            <person name="Paolocci F."/>
            <person name="Nowrousian M."/>
            <person name="Ottonello S."/>
            <person name="Baldrian P."/>
            <person name="Spatafora J.W."/>
            <person name="Henrissat B."/>
            <person name="Nagy L.G."/>
            <person name="Aury J.M."/>
            <person name="Wincker P."/>
            <person name="Grigoriev I.V."/>
            <person name="Bonfante P."/>
            <person name="Martin F.M."/>
        </authorList>
    </citation>
    <scope>NUCLEOTIDE SEQUENCE [LARGE SCALE GENOMIC DNA]</scope>
    <source>
        <strain evidence="1 2">ATCC MYA-4762</strain>
    </source>
</reference>
<accession>A0A3N4LNA5</accession>
<protein>
    <submittedName>
        <fullName evidence="1">Uncharacterized protein</fullName>
    </submittedName>
</protein>
<dbReference type="InParanoid" id="A0A3N4LNA5"/>
<proteinExistence type="predicted"/>
<sequence length="52" mass="6047">MVHAILKKFLLVFYLQLQTIQLLLGVFNLKEIRRTFRTCTIVFSSPRAPGQP</sequence>
<dbReference type="Proteomes" id="UP000267821">
    <property type="component" value="Unassembled WGS sequence"/>
</dbReference>